<protein>
    <submittedName>
        <fullName evidence="1">Uncharacterized protein</fullName>
    </submittedName>
</protein>
<sequence length="37" mass="4444">MVSQRVSLILIHCHSYYYILTEFLQKFLGLQYEGRHG</sequence>
<reference evidence="1" key="2">
    <citation type="journal article" date="2015" name="Data Brief">
        <title>Shoot transcriptome of the giant reed, Arundo donax.</title>
        <authorList>
            <person name="Barrero R.A."/>
            <person name="Guerrero F.D."/>
            <person name="Moolhuijzen P."/>
            <person name="Goolsby J.A."/>
            <person name="Tidwell J."/>
            <person name="Bellgard S.E."/>
            <person name="Bellgard M.I."/>
        </authorList>
    </citation>
    <scope>NUCLEOTIDE SEQUENCE</scope>
    <source>
        <tissue evidence="1">Shoot tissue taken approximately 20 cm above the soil surface</tissue>
    </source>
</reference>
<dbReference type="AlphaFoldDB" id="A0A0A8XRK9"/>
<organism evidence="1">
    <name type="scientific">Arundo donax</name>
    <name type="common">Giant reed</name>
    <name type="synonym">Donax arundinaceus</name>
    <dbReference type="NCBI Taxonomy" id="35708"/>
    <lineage>
        <taxon>Eukaryota</taxon>
        <taxon>Viridiplantae</taxon>
        <taxon>Streptophyta</taxon>
        <taxon>Embryophyta</taxon>
        <taxon>Tracheophyta</taxon>
        <taxon>Spermatophyta</taxon>
        <taxon>Magnoliopsida</taxon>
        <taxon>Liliopsida</taxon>
        <taxon>Poales</taxon>
        <taxon>Poaceae</taxon>
        <taxon>PACMAD clade</taxon>
        <taxon>Arundinoideae</taxon>
        <taxon>Arundineae</taxon>
        <taxon>Arundo</taxon>
    </lineage>
</organism>
<evidence type="ECO:0000313" key="1">
    <source>
        <dbReference type="EMBL" id="JAD15325.1"/>
    </source>
</evidence>
<name>A0A0A8XRK9_ARUDO</name>
<accession>A0A0A8XRK9</accession>
<reference evidence="1" key="1">
    <citation type="submission" date="2014-09" db="EMBL/GenBank/DDBJ databases">
        <authorList>
            <person name="Magalhaes I.L.F."/>
            <person name="Oliveira U."/>
            <person name="Santos F.R."/>
            <person name="Vidigal T.H.D.A."/>
            <person name="Brescovit A.D."/>
            <person name="Santos A.J."/>
        </authorList>
    </citation>
    <scope>NUCLEOTIDE SEQUENCE</scope>
    <source>
        <tissue evidence="1">Shoot tissue taken approximately 20 cm above the soil surface</tissue>
    </source>
</reference>
<proteinExistence type="predicted"/>
<dbReference type="EMBL" id="GBRH01282570">
    <property type="protein sequence ID" value="JAD15325.1"/>
    <property type="molecule type" value="Transcribed_RNA"/>
</dbReference>